<dbReference type="PANTHER" id="PTHR24104">
    <property type="entry name" value="E3 UBIQUITIN-PROTEIN LIGASE NHLRC1-RELATED"/>
    <property type="match status" value="1"/>
</dbReference>
<dbReference type="OrthoDB" id="345222at2"/>
<feature type="repeat" description="NHL" evidence="2">
    <location>
        <begin position="592"/>
        <end position="635"/>
    </location>
</feature>
<dbReference type="Gene3D" id="2.120.10.30">
    <property type="entry name" value="TolB, C-terminal domain"/>
    <property type="match status" value="5"/>
</dbReference>
<dbReference type="PROSITE" id="PS51125">
    <property type="entry name" value="NHL"/>
    <property type="match status" value="9"/>
</dbReference>
<reference evidence="4 5" key="1">
    <citation type="submission" date="2017-03" db="EMBL/GenBank/DDBJ databases">
        <authorList>
            <person name="Afonso C.L."/>
            <person name="Miller P.J."/>
            <person name="Scott M.A."/>
            <person name="Spackman E."/>
            <person name="Goraichik I."/>
            <person name="Dimitrov K.M."/>
            <person name="Suarez D.L."/>
            <person name="Swayne D.E."/>
        </authorList>
    </citation>
    <scope>NUCLEOTIDE SEQUENCE [LARGE SCALE GENOMIC DNA]</scope>
    <source>
        <strain evidence="4">PRJEB14757</strain>
    </source>
</reference>
<dbReference type="GO" id="GO:0043161">
    <property type="term" value="P:proteasome-mediated ubiquitin-dependent protein catabolic process"/>
    <property type="evidence" value="ECO:0007669"/>
    <property type="project" value="TreeGrafter"/>
</dbReference>
<proteinExistence type="predicted"/>
<feature type="repeat" description="NHL" evidence="2">
    <location>
        <begin position="188"/>
        <end position="231"/>
    </location>
</feature>
<feature type="repeat" description="NHL" evidence="2">
    <location>
        <begin position="323"/>
        <end position="348"/>
    </location>
</feature>
<dbReference type="InterPro" id="IPR001258">
    <property type="entry name" value="NHL_repeat"/>
</dbReference>
<feature type="repeat" description="NHL" evidence="2">
    <location>
        <begin position="449"/>
        <end position="489"/>
    </location>
</feature>
<dbReference type="GO" id="GO:0008233">
    <property type="term" value="F:peptidase activity"/>
    <property type="evidence" value="ECO:0007669"/>
    <property type="project" value="InterPro"/>
</dbReference>
<evidence type="ECO:0000256" key="2">
    <source>
        <dbReference type="PROSITE-ProRule" id="PRU00504"/>
    </source>
</evidence>
<accession>A0A1W1HAH0</accession>
<dbReference type="SUPFAM" id="SSF101898">
    <property type="entry name" value="NHL repeat"/>
    <property type="match status" value="1"/>
</dbReference>
<keyword evidence="5" id="KW-1185">Reference proteome</keyword>
<dbReference type="InterPro" id="IPR003961">
    <property type="entry name" value="FN3_dom"/>
</dbReference>
<dbReference type="PROSITE" id="PS50853">
    <property type="entry name" value="FN3"/>
    <property type="match status" value="1"/>
</dbReference>
<dbReference type="Gene3D" id="2.60.40.10">
    <property type="entry name" value="Immunoglobulins"/>
    <property type="match status" value="1"/>
</dbReference>
<feature type="repeat" description="NHL" evidence="2">
    <location>
        <begin position="404"/>
        <end position="442"/>
    </location>
</feature>
<evidence type="ECO:0000313" key="5">
    <source>
        <dbReference type="Proteomes" id="UP000191931"/>
    </source>
</evidence>
<gene>
    <name evidence="4" type="ORF">MTBBW1_1770026</name>
</gene>
<dbReference type="SUPFAM" id="SSF49265">
    <property type="entry name" value="Fibronectin type III"/>
    <property type="match status" value="1"/>
</dbReference>
<evidence type="ECO:0000256" key="1">
    <source>
        <dbReference type="ARBA" id="ARBA00022737"/>
    </source>
</evidence>
<dbReference type="InterPro" id="IPR036116">
    <property type="entry name" value="FN3_sf"/>
</dbReference>
<name>A0A1W1HAH0_9BACT</name>
<dbReference type="SUPFAM" id="SSF63829">
    <property type="entry name" value="Calcium-dependent phosphotriesterase"/>
    <property type="match status" value="1"/>
</dbReference>
<dbReference type="PANTHER" id="PTHR24104:SF25">
    <property type="entry name" value="PROTEIN LIN-41"/>
    <property type="match status" value="1"/>
</dbReference>
<feature type="repeat" description="NHL" evidence="2">
    <location>
        <begin position="359"/>
        <end position="395"/>
    </location>
</feature>
<dbReference type="RefSeq" id="WP_080806305.1">
    <property type="nucleotide sequence ID" value="NZ_LT828553.1"/>
</dbReference>
<dbReference type="Proteomes" id="UP000191931">
    <property type="component" value="Unassembled WGS sequence"/>
</dbReference>
<organism evidence="4 5">
    <name type="scientific">Desulfamplus magnetovallimortis</name>
    <dbReference type="NCBI Taxonomy" id="1246637"/>
    <lineage>
        <taxon>Bacteria</taxon>
        <taxon>Pseudomonadati</taxon>
        <taxon>Thermodesulfobacteriota</taxon>
        <taxon>Desulfobacteria</taxon>
        <taxon>Desulfobacterales</taxon>
        <taxon>Desulfobacteraceae</taxon>
        <taxon>Desulfamplus</taxon>
    </lineage>
</organism>
<dbReference type="EMBL" id="FWEV01000087">
    <property type="protein sequence ID" value="SLM29368.1"/>
    <property type="molecule type" value="Genomic_DNA"/>
</dbReference>
<sequence>MNETMFYTKTNLGNPLKSLSLLFVITVAFLLIAIQSTTLSYAKQYQSTGVFPVVTQQWFLGLPSSVAVDNDGNVYVLNYSSDNVYKYSPEGQFIKGWGKRGTNNGEFSGPSSIAISPDGFVYVSDTFNNRIQIFSLDGIFVESVGKKGSNPGDFNLPCQIAFDSDGHYFVADKGNNRVQKFSRQNEFIEVFSNTGGKPHHFEGPNGIAIDSNDNLYIADNDNTTIRVFTSGGILINWWIVSSFYDDRYYHFEDIHIDQNDYLYMPYMYGKEFSYWSGILKFSNDGNLLERWGGNIGNQDGRFSFSFPAGMTDDGNYYYYNYGAVTSGKNGELIVADTYNNRLQMFSQDGDFIMSWSSGGTDNDHLHFPFGITIDKSDNVYVVDCGNDRVQVFSPQMEYRFTIEETGSQNGKFSAPHGIAVDSSGNIYVADTYNHRIEVFSSNGTFIRAFGSLGSGRGQMDQPFGIAINSKDEILVADSGNNRIQKFSKKGEFISLFGDSIYSGQKLNYPVDIEIDRNDNIYLLDTFNNRVVKFSSDGEFLFSFGKYGNVNGGDGDGEFNSPQGIAIDSKGNIAVADTGNNRIQIFTSDGTCVESFGELGFNLNQLSSPDNIAFDSNDNLYVAENDNNRIQIFSKPSDETSNTIKKAIIVAGGGGYEGNVLWEATQLCTNYAYRVLTFQGYTRDEIHYLSSDTTLDLDGNGLYDDVDIDATKENLSLAITDWASDADELLVYITDHGGDSSFRMSQTEILSAEDLDSWLDSIQTNKTEQVIVVYDACQSGSFLDKLTPPQGKKRVVIASSSEGQQAYFTSHGSLSFSYIFWGFVMNGMNLFDAFLGTKNSIEYTYQSQNPVIDDNGNGTGNEDNEGELAKNINLGRGIISAGDMPNIGSVSSMQILNGEKSASIVAENIIDADGIVRVWAVITPPDFKTVDPDEPVLSLPSIDLQKDGEVYKGTYGDFSVTGTYEIAVFAMDTCGIISFPQNTSVVQRQGAATDTPPAAPVLSTMMDNTSVTISWSISNSATGYELFYAPYPGAETIGSIDMGNVSTISFDLIKGLGFYVAVRAYNGAGSSELSNISVIIM</sequence>
<feature type="repeat" description="NHL" evidence="2">
    <location>
        <begin position="552"/>
        <end position="588"/>
    </location>
</feature>
<dbReference type="GO" id="GO:0000209">
    <property type="term" value="P:protein polyubiquitination"/>
    <property type="evidence" value="ECO:0007669"/>
    <property type="project" value="TreeGrafter"/>
</dbReference>
<dbReference type="STRING" id="1246637.MTBBW1_1770026"/>
<dbReference type="InterPro" id="IPR011042">
    <property type="entry name" value="6-blade_b-propeller_TolB-like"/>
</dbReference>
<keyword evidence="1" id="KW-0677">Repeat</keyword>
<feature type="domain" description="Fibronectin type-III" evidence="3">
    <location>
        <begin position="995"/>
        <end position="1080"/>
    </location>
</feature>
<dbReference type="SUPFAM" id="SSF50956">
    <property type="entry name" value="Thermostable phytase (3-phytase)"/>
    <property type="match status" value="1"/>
</dbReference>
<dbReference type="Pfam" id="PF01650">
    <property type="entry name" value="Peptidase_C13"/>
    <property type="match status" value="1"/>
</dbReference>
<dbReference type="FunFam" id="2.120.10.30:FF:000037">
    <property type="entry name" value="Uncharacterized protein, isoform E"/>
    <property type="match status" value="1"/>
</dbReference>
<dbReference type="InterPro" id="IPR013783">
    <property type="entry name" value="Ig-like_fold"/>
</dbReference>
<dbReference type="CDD" id="cd00063">
    <property type="entry name" value="FN3"/>
    <property type="match status" value="1"/>
</dbReference>
<evidence type="ECO:0000259" key="3">
    <source>
        <dbReference type="PROSITE" id="PS50853"/>
    </source>
</evidence>
<dbReference type="InterPro" id="IPR001096">
    <property type="entry name" value="Peptidase_C13"/>
</dbReference>
<dbReference type="AlphaFoldDB" id="A0A1W1HAH0"/>
<dbReference type="Pfam" id="PF01436">
    <property type="entry name" value="NHL"/>
    <property type="match status" value="8"/>
</dbReference>
<dbReference type="GO" id="GO:0061630">
    <property type="term" value="F:ubiquitin protein ligase activity"/>
    <property type="evidence" value="ECO:0007669"/>
    <property type="project" value="TreeGrafter"/>
</dbReference>
<dbReference type="InterPro" id="IPR050952">
    <property type="entry name" value="TRIM-NHL_E3_ligases"/>
</dbReference>
<feature type="repeat" description="NHL" evidence="2">
    <location>
        <begin position="98"/>
        <end position="137"/>
    </location>
</feature>
<evidence type="ECO:0000313" key="4">
    <source>
        <dbReference type="EMBL" id="SLM29368.1"/>
    </source>
</evidence>
<dbReference type="Gene3D" id="3.40.50.1460">
    <property type="match status" value="1"/>
</dbReference>
<protein>
    <recommendedName>
        <fullName evidence="3">Fibronectin type-III domain-containing protein</fullName>
    </recommendedName>
</protein>
<feature type="repeat" description="NHL" evidence="2">
    <location>
        <begin position="141"/>
        <end position="184"/>
    </location>
</feature>
<dbReference type="CDD" id="cd05819">
    <property type="entry name" value="NHL"/>
    <property type="match status" value="1"/>
</dbReference>